<name>A0A125MMH3_9GAMM</name>
<dbReference type="EMBL" id="JAJA02000001">
    <property type="protein sequence ID" value="KWS03438.1"/>
    <property type="molecule type" value="Genomic_DNA"/>
</dbReference>
<dbReference type="InterPro" id="IPR045584">
    <property type="entry name" value="Pilin-like"/>
</dbReference>
<dbReference type="InterPro" id="IPR011049">
    <property type="entry name" value="Serralysin-like_metalloprot_C"/>
</dbReference>
<keyword evidence="7" id="KW-0732">Signal</keyword>
<feature type="domain" description="Trimeric autotransporter adhesin YadA-like stalk" evidence="15">
    <location>
        <begin position="940"/>
        <end position="980"/>
    </location>
</feature>
<feature type="domain" description="Trimeric autotransporter adhesin YadA-like head" evidence="14">
    <location>
        <begin position="896"/>
        <end position="922"/>
    </location>
</feature>
<evidence type="ECO:0000259" key="15">
    <source>
        <dbReference type="Pfam" id="PF05662"/>
    </source>
</evidence>
<keyword evidence="10" id="KW-0998">Cell outer membrane</keyword>
<dbReference type="GO" id="GO:0009986">
    <property type="term" value="C:cell surface"/>
    <property type="evidence" value="ECO:0007669"/>
    <property type="project" value="UniProtKB-SubCell"/>
</dbReference>
<dbReference type="Pfam" id="PF05662">
    <property type="entry name" value="YadA_stalk"/>
    <property type="match status" value="4"/>
</dbReference>
<evidence type="ECO:0000256" key="2">
    <source>
        <dbReference type="ARBA" id="ARBA00004442"/>
    </source>
</evidence>
<dbReference type="InterPro" id="IPR008640">
    <property type="entry name" value="Adhesin_Head_dom"/>
</dbReference>
<comment type="similarity">
    <text evidence="3">Belongs to the autotransporter-2 (AT-2) (TC 1.B.40) family.</text>
</comment>
<evidence type="ECO:0000256" key="7">
    <source>
        <dbReference type="ARBA" id="ARBA00022729"/>
    </source>
</evidence>
<evidence type="ECO:0000313" key="17">
    <source>
        <dbReference type="Proteomes" id="UP000023435"/>
    </source>
</evidence>
<gene>
    <name evidence="16" type="ORF">AZ78_0985</name>
</gene>
<keyword evidence="6 12" id="KW-0812">Transmembrane</keyword>
<keyword evidence="4" id="KW-0813">Transport</keyword>
<feature type="domain" description="Trimeric autotransporter adhesin YadA-like C-terminal membrane anchor" evidence="13">
    <location>
        <begin position="1058"/>
        <end position="1118"/>
    </location>
</feature>
<feature type="region of interest" description="Disordered" evidence="11">
    <location>
        <begin position="1"/>
        <end position="20"/>
    </location>
</feature>
<feature type="domain" description="Trimeric autotransporter adhesin YadA-like head" evidence="14">
    <location>
        <begin position="312"/>
        <end position="330"/>
    </location>
</feature>
<dbReference type="Gene3D" id="3.30.1300.30">
    <property type="entry name" value="GSPII I/J protein-like"/>
    <property type="match status" value="1"/>
</dbReference>
<proteinExistence type="inferred from homology"/>
<dbReference type="InterPro" id="IPR005594">
    <property type="entry name" value="YadA_C"/>
</dbReference>
<dbReference type="Pfam" id="PF05658">
    <property type="entry name" value="YadA_head"/>
    <property type="match status" value="3"/>
</dbReference>
<dbReference type="AlphaFoldDB" id="A0A125MMH3"/>
<evidence type="ECO:0000256" key="3">
    <source>
        <dbReference type="ARBA" id="ARBA00005848"/>
    </source>
</evidence>
<evidence type="ECO:0000256" key="10">
    <source>
        <dbReference type="ARBA" id="ARBA00023237"/>
    </source>
</evidence>
<evidence type="ECO:0000256" key="6">
    <source>
        <dbReference type="ARBA" id="ARBA00022692"/>
    </source>
</evidence>
<evidence type="ECO:0008006" key="18">
    <source>
        <dbReference type="Google" id="ProtNLM"/>
    </source>
</evidence>
<sequence>MTEAVMTRRNPNHGKQTPLAYPAPERARHMRICLLSGCIAVGLMGLLPIAASAAEPESAVKAEVETSASKIAADDTATAEASTSDAVLDSEAPLLPLVFDGMPNRSTWSSASAFDDGGMVSPMSVIEPPPALNNTLPGISAYLSNWLLGNDYQACGLLGSGCLTIDRANFNYSYLSLILNLVQAPNVLDLDGNQPANHLTLIGAVQSDSYIQFQDSNYTGNNNSASCVIIGLACTWRTNAAQNNQTIIGDGSYANGSNTIVMGTNARHQLPTITAAAAGFTGGPDTNYAARLGNSVVIGDNSFGNANRQTILGFGATSTHANSVALGAGSSTAVGAQTGYTAFGLVAPQTSSGEVSIGAAGATRKLTNVAAGSNGTDAVNLAQLQGALSTAAADPFAVKYDDLGGTPDFANVTLQGAGGTTISNVRAGLVNAGSTQAINGAQVFTISQSNAQRLGGGAGVAADGTVTAPNYVIDGNGYNNVGSALAAINTGLATADAFAVQYDDDGAGNPNYGAITLRGPAGTGTLIGNLAAGQIAAGSLEAVNGGQIFAVGSATAAVFGGGAAFNAGGTFTAPNYIIDGTGYNNVGAALAALDGGVSGANAFAVRYDDDGTGNPDYGNITLAGPAGTGTVLDNLAAGQIAAGSLQGVNGGQIFGLGTSIANLFGGGSVFNAGGTFTAPNYLIGGNTYNDVGSALSALDGNINAGNAFAVQYDDDGTGNPDYGAITLRGPAGTGTTLDNLANGQIAAGSLQAVNGGQIHDIGAAVASIFGGGSLFNGGVFGAPSFTVQGGNYSNVGAAFAAVDASLTNINNRIDNLPPGNPAADPRIAIDGTGNASVAAGSRGVAVGASANAGGSHATAIGGDSYAAGANDTAIGGNARVEADGSTAVGANSNIAAGATNAVAVGESASVTASGAVALGQGALADRANTVSVGNAGQQRQIVNVAAGAQDNDAVNVAQLKASQSGTVRYDTNVDGSVNNTQVTLNNGGASVNIRNVRAGTANTDAVNVQQLNEGVNRAINTSNQYTDNWGNTLRREIGQLDDKASAGVASAMAVAGLPQSYMPGKSMAAIAASSFRGESGFAIGISTITEDGRYVYKLSGNSNSRGDVGVTIGAGLVW</sequence>
<dbReference type="SUPFAM" id="SSF101967">
    <property type="entry name" value="Adhesin YadA, collagen-binding domain"/>
    <property type="match status" value="2"/>
</dbReference>
<evidence type="ECO:0000256" key="1">
    <source>
        <dbReference type="ARBA" id="ARBA00004241"/>
    </source>
</evidence>
<evidence type="ECO:0000313" key="16">
    <source>
        <dbReference type="EMBL" id="KWS03438.1"/>
    </source>
</evidence>
<dbReference type="Pfam" id="PF03895">
    <property type="entry name" value="YadA_anchor"/>
    <property type="match status" value="1"/>
</dbReference>
<organism evidence="16 17">
    <name type="scientific">Lysobacter capsici AZ78</name>
    <dbReference type="NCBI Taxonomy" id="1444315"/>
    <lineage>
        <taxon>Bacteria</taxon>
        <taxon>Pseudomonadati</taxon>
        <taxon>Pseudomonadota</taxon>
        <taxon>Gammaproteobacteria</taxon>
        <taxon>Lysobacterales</taxon>
        <taxon>Lysobacteraceae</taxon>
        <taxon>Lysobacter</taxon>
    </lineage>
</organism>
<dbReference type="InterPro" id="IPR008635">
    <property type="entry name" value="Coiled_stalk_dom"/>
</dbReference>
<evidence type="ECO:0000256" key="9">
    <source>
        <dbReference type="ARBA" id="ARBA00023136"/>
    </source>
</evidence>
<keyword evidence="17" id="KW-1185">Reference proteome</keyword>
<evidence type="ECO:0000256" key="4">
    <source>
        <dbReference type="ARBA" id="ARBA00022448"/>
    </source>
</evidence>
<comment type="caution">
    <text evidence="16">The sequence shown here is derived from an EMBL/GenBank/DDBJ whole genome shotgun (WGS) entry which is preliminary data.</text>
</comment>
<protein>
    <recommendedName>
        <fullName evidence="18">Autotransporter adhesin</fullName>
    </recommendedName>
</protein>
<evidence type="ECO:0000259" key="14">
    <source>
        <dbReference type="Pfam" id="PF05658"/>
    </source>
</evidence>
<dbReference type="Proteomes" id="UP000023435">
    <property type="component" value="Unassembled WGS sequence"/>
</dbReference>
<evidence type="ECO:0000256" key="11">
    <source>
        <dbReference type="SAM" id="MobiDB-lite"/>
    </source>
</evidence>
<dbReference type="Gene3D" id="1.20.5.170">
    <property type="match status" value="4"/>
</dbReference>
<feature type="transmembrane region" description="Helical" evidence="12">
    <location>
        <begin position="32"/>
        <end position="51"/>
    </location>
</feature>
<keyword evidence="12" id="KW-1133">Transmembrane helix</keyword>
<feature type="domain" description="Trimeric autotransporter adhesin YadA-like head" evidence="14">
    <location>
        <begin position="866"/>
        <end position="892"/>
    </location>
</feature>
<feature type="domain" description="Trimeric autotransporter adhesin YadA-like stalk" evidence="15">
    <location>
        <begin position="993"/>
        <end position="1029"/>
    </location>
</feature>
<feature type="domain" description="Trimeric autotransporter adhesin YadA-like stalk" evidence="15">
    <location>
        <begin position="529"/>
        <end position="568"/>
    </location>
</feature>
<reference evidence="16 17" key="1">
    <citation type="journal article" date="2014" name="Genome Announc.">
        <title>Draft Genome Sequence of Lysobacter capsici AZ78, a Bacterium Antagonistic to Plant-Pathogenic Oomycetes.</title>
        <authorList>
            <person name="Puopolo G."/>
            <person name="Sonego P."/>
            <person name="Engelen K."/>
            <person name="Pertot I."/>
        </authorList>
    </citation>
    <scope>NUCLEOTIDE SEQUENCE [LARGE SCALE GENOMIC DNA]</scope>
    <source>
        <strain evidence="16 17">AZ78</strain>
    </source>
</reference>
<comment type="subcellular location">
    <subcellularLocation>
        <location evidence="2">Cell outer membrane</location>
    </subcellularLocation>
    <subcellularLocation>
        <location evidence="1">Cell surface</location>
    </subcellularLocation>
</comment>
<dbReference type="Gene3D" id="6.10.250.2040">
    <property type="match status" value="3"/>
</dbReference>
<keyword evidence="8" id="KW-0653">Protein transport</keyword>
<keyword evidence="9 12" id="KW-0472">Membrane</keyword>
<evidence type="ECO:0000256" key="12">
    <source>
        <dbReference type="SAM" id="Phobius"/>
    </source>
</evidence>
<dbReference type="Gene3D" id="2.150.10.10">
    <property type="entry name" value="Serralysin-like metalloprotease, C-terminal"/>
    <property type="match status" value="2"/>
</dbReference>
<feature type="domain" description="Trimeric autotransporter adhesin YadA-like stalk" evidence="15">
    <location>
        <begin position="365"/>
        <end position="392"/>
    </location>
</feature>
<evidence type="ECO:0000259" key="13">
    <source>
        <dbReference type="Pfam" id="PF03895"/>
    </source>
</evidence>
<evidence type="ECO:0000256" key="5">
    <source>
        <dbReference type="ARBA" id="ARBA00022452"/>
    </source>
</evidence>
<evidence type="ECO:0000256" key="8">
    <source>
        <dbReference type="ARBA" id="ARBA00022927"/>
    </source>
</evidence>
<accession>A0A125MMH3</accession>
<dbReference type="GO" id="GO:0009279">
    <property type="term" value="C:cell outer membrane"/>
    <property type="evidence" value="ECO:0007669"/>
    <property type="project" value="UniProtKB-SubCell"/>
</dbReference>
<dbReference type="GO" id="GO:0015031">
    <property type="term" value="P:protein transport"/>
    <property type="evidence" value="ECO:0007669"/>
    <property type="project" value="UniProtKB-KW"/>
</dbReference>
<dbReference type="SUPFAM" id="SSF54523">
    <property type="entry name" value="Pili subunits"/>
    <property type="match status" value="1"/>
</dbReference>
<keyword evidence="5" id="KW-1134">Transmembrane beta strand</keyword>